<dbReference type="KEGG" id="pwn:QNH46_23090"/>
<reference evidence="2" key="1">
    <citation type="submission" date="2023-05" db="EMBL/GenBank/DDBJ databases">
        <title>Comparative genomics of Bacillaceae isolates and their secondary metabolite potential.</title>
        <authorList>
            <person name="Song L."/>
            <person name="Nielsen L.J."/>
            <person name="Mohite O."/>
            <person name="Xu X."/>
            <person name="Weber T."/>
            <person name="Kovacs A.T."/>
        </authorList>
    </citation>
    <scope>NUCLEOTIDE SEQUENCE</scope>
    <source>
        <strain evidence="2">B2_4</strain>
    </source>
</reference>
<dbReference type="PROSITE" id="PS51186">
    <property type="entry name" value="GNAT"/>
    <property type="match status" value="1"/>
</dbReference>
<feature type="domain" description="N-acetyltransferase" evidence="1">
    <location>
        <begin position="17"/>
        <end position="220"/>
    </location>
</feature>
<dbReference type="EC" id="2.3.1.-" evidence="2"/>
<dbReference type="AlphaFoldDB" id="A0AA95I1M6"/>
<dbReference type="Pfam" id="PF00583">
    <property type="entry name" value="Acetyltransf_1"/>
    <property type="match status" value="1"/>
</dbReference>
<evidence type="ECO:0000313" key="2">
    <source>
        <dbReference type="EMBL" id="WHX48899.1"/>
    </source>
</evidence>
<dbReference type="CDD" id="cd04301">
    <property type="entry name" value="NAT_SF"/>
    <property type="match status" value="1"/>
</dbReference>
<dbReference type="Proteomes" id="UP001177943">
    <property type="component" value="Chromosome"/>
</dbReference>
<accession>A0AA95I1M6</accession>
<protein>
    <submittedName>
        <fullName evidence="2">GNAT family N-acetyltransferase</fullName>
        <ecNumber evidence="2">2.3.1.-</ecNumber>
    </submittedName>
</protein>
<dbReference type="GO" id="GO:0016747">
    <property type="term" value="F:acyltransferase activity, transferring groups other than amino-acyl groups"/>
    <property type="evidence" value="ECO:0007669"/>
    <property type="project" value="InterPro"/>
</dbReference>
<dbReference type="EMBL" id="CP126084">
    <property type="protein sequence ID" value="WHX48899.1"/>
    <property type="molecule type" value="Genomic_DNA"/>
</dbReference>
<gene>
    <name evidence="2" type="ORF">QNH46_23090</name>
</gene>
<name>A0AA95I1M6_9BACL</name>
<dbReference type="Gene3D" id="3.40.630.30">
    <property type="match status" value="1"/>
</dbReference>
<dbReference type="InterPro" id="IPR016181">
    <property type="entry name" value="Acyl_CoA_acyltransferase"/>
</dbReference>
<proteinExistence type="predicted"/>
<dbReference type="SUPFAM" id="SSF55729">
    <property type="entry name" value="Acyl-CoA N-acyltransferases (Nat)"/>
    <property type="match status" value="1"/>
</dbReference>
<keyword evidence="2" id="KW-0808">Transferase</keyword>
<dbReference type="InterPro" id="IPR000182">
    <property type="entry name" value="GNAT_dom"/>
</dbReference>
<evidence type="ECO:0000259" key="1">
    <source>
        <dbReference type="PROSITE" id="PS51186"/>
    </source>
</evidence>
<evidence type="ECO:0000313" key="3">
    <source>
        <dbReference type="Proteomes" id="UP001177943"/>
    </source>
</evidence>
<keyword evidence="2" id="KW-0012">Acyltransferase</keyword>
<organism evidence="2 3">
    <name type="scientific">Paenibacillus woosongensis</name>
    <dbReference type="NCBI Taxonomy" id="307580"/>
    <lineage>
        <taxon>Bacteria</taxon>
        <taxon>Bacillati</taxon>
        <taxon>Bacillota</taxon>
        <taxon>Bacilli</taxon>
        <taxon>Bacillales</taxon>
        <taxon>Paenibacillaceae</taxon>
        <taxon>Paenibacillus</taxon>
    </lineage>
</organism>
<dbReference type="RefSeq" id="WP_283926196.1">
    <property type="nucleotide sequence ID" value="NZ_CP126084.1"/>
</dbReference>
<sequence>MYRKELYVFDGNRPVPAVIRNYGPEDFPGLIAVQQESFPPPFPPELWWNTEQLSNHVRLFPEGALCIEIDGEIAGSMTGLLVTNESVQPGHAHTWEEVTDGGYIRNHDPHGGTLYVADISVRPTYRKLGLGKWLMLSMYDVVVQLGLDRLLGGGRMPGYHLHAGDMTAEEYLEAVVSGKLKDPIITFMLRCGRTPVGVVPNYLEDEESCHYGALMEWRNPFKR</sequence>